<evidence type="ECO:0000256" key="8">
    <source>
        <dbReference type="SAM" id="Phobius"/>
    </source>
</evidence>
<accession>A0A3G6J9W1</accession>
<dbReference type="PANTHER" id="PTHR30413:SF8">
    <property type="entry name" value="TRANSPORT PERMEASE PROTEIN"/>
    <property type="match status" value="1"/>
</dbReference>
<comment type="similarity">
    <text evidence="2">Belongs to the ABC-2 integral membrane protein family.</text>
</comment>
<dbReference type="GO" id="GO:0140359">
    <property type="term" value="F:ABC-type transporter activity"/>
    <property type="evidence" value="ECO:0007669"/>
    <property type="project" value="InterPro"/>
</dbReference>
<dbReference type="InterPro" id="IPR013525">
    <property type="entry name" value="ABC2_TM"/>
</dbReference>
<keyword evidence="6 8" id="KW-1133">Transmembrane helix</keyword>
<feature type="transmembrane region" description="Helical" evidence="8">
    <location>
        <begin position="165"/>
        <end position="190"/>
    </location>
</feature>
<evidence type="ECO:0000256" key="4">
    <source>
        <dbReference type="ARBA" id="ARBA00022475"/>
    </source>
</evidence>
<keyword evidence="11" id="KW-1185">Reference proteome</keyword>
<feature type="domain" description="ABC-2 type transporter transmembrane" evidence="9">
    <location>
        <begin position="54"/>
        <end position="250"/>
    </location>
</feature>
<reference evidence="10 11" key="1">
    <citation type="submission" date="2018-11" db="EMBL/GenBank/DDBJ databases">
        <authorList>
            <person name="Kleinhagauer T."/>
            <person name="Glaeser S.P."/>
            <person name="Spergser J."/>
            <person name="Ruckert C."/>
            <person name="Kaempfer P."/>
            <person name="Busse H.-J."/>
        </authorList>
    </citation>
    <scope>NUCLEOTIDE SEQUENCE [LARGE SCALE GENOMIC DNA]</scope>
    <source>
        <strain evidence="10 11">200CH</strain>
    </source>
</reference>
<organism evidence="10 11">
    <name type="scientific">Corynebacterium choanae</name>
    <dbReference type="NCBI Taxonomy" id="1862358"/>
    <lineage>
        <taxon>Bacteria</taxon>
        <taxon>Bacillati</taxon>
        <taxon>Actinomycetota</taxon>
        <taxon>Actinomycetes</taxon>
        <taxon>Mycobacteriales</taxon>
        <taxon>Corynebacteriaceae</taxon>
        <taxon>Corynebacterium</taxon>
    </lineage>
</organism>
<dbReference type="OrthoDB" id="4186295at2"/>
<evidence type="ECO:0000256" key="7">
    <source>
        <dbReference type="ARBA" id="ARBA00023136"/>
    </source>
</evidence>
<dbReference type="GO" id="GO:0015920">
    <property type="term" value="P:lipopolysaccharide transport"/>
    <property type="evidence" value="ECO:0007669"/>
    <property type="project" value="TreeGrafter"/>
</dbReference>
<protein>
    <submittedName>
        <fullName evidence="10">ABC-2 type transporter</fullName>
    </submittedName>
</protein>
<feature type="transmembrane region" description="Helical" evidence="8">
    <location>
        <begin position="61"/>
        <end position="82"/>
    </location>
</feature>
<gene>
    <name evidence="10" type="ORF">CCHOA_04155</name>
</gene>
<name>A0A3G6J9W1_9CORY</name>
<dbReference type="GO" id="GO:0005886">
    <property type="term" value="C:plasma membrane"/>
    <property type="evidence" value="ECO:0007669"/>
    <property type="project" value="UniProtKB-SubCell"/>
</dbReference>
<sequence length="291" mass="32278">MKTSGVQSLDASHAYSALKPVTGRPPLGLYLQRLFQRRYFIRAEARAKVATSNQNLLLGRAWLILGPLLDAGVYGLIFGVLLKTSRGIEHFIPFLLIGVTFFGFSSKALNAGSGLISARKNFIKAFAFPRAALVLSQSLKLIYDSIPMVLVALAVTLWFPQGIGWPFWTWLLLPVVWGLQAIFNTGLIFVGATLTDALPDLKRVISYATRIWFYSSGVFFSVDAVVSGNPILRQLVNLNPAYWILDMARDLVVYGEIPTLAAWLRLVAWALGTLLFGFLLFWAREESYGKG</sequence>
<feature type="transmembrane region" description="Helical" evidence="8">
    <location>
        <begin position="139"/>
        <end position="159"/>
    </location>
</feature>
<feature type="transmembrane region" description="Helical" evidence="8">
    <location>
        <begin position="211"/>
        <end position="232"/>
    </location>
</feature>
<feature type="transmembrane region" description="Helical" evidence="8">
    <location>
        <begin position="94"/>
        <end position="118"/>
    </location>
</feature>
<dbReference type="PANTHER" id="PTHR30413">
    <property type="entry name" value="INNER MEMBRANE TRANSPORT PERMEASE"/>
    <property type="match status" value="1"/>
</dbReference>
<keyword evidence="4" id="KW-1003">Cell membrane</keyword>
<evidence type="ECO:0000313" key="10">
    <source>
        <dbReference type="EMBL" id="AZA13240.1"/>
    </source>
</evidence>
<evidence type="ECO:0000256" key="6">
    <source>
        <dbReference type="ARBA" id="ARBA00022989"/>
    </source>
</evidence>
<dbReference type="KEGG" id="ccho:CCHOA_04155"/>
<keyword evidence="7 8" id="KW-0472">Membrane</keyword>
<keyword evidence="5 8" id="KW-0812">Transmembrane</keyword>
<proteinExistence type="inferred from homology"/>
<evidence type="ECO:0000256" key="2">
    <source>
        <dbReference type="ARBA" id="ARBA00007783"/>
    </source>
</evidence>
<comment type="subcellular location">
    <subcellularLocation>
        <location evidence="1">Cell inner membrane</location>
        <topology evidence="1">Multi-pass membrane protein</topology>
    </subcellularLocation>
</comment>
<evidence type="ECO:0000313" key="11">
    <source>
        <dbReference type="Proteomes" id="UP000269019"/>
    </source>
</evidence>
<evidence type="ECO:0000256" key="3">
    <source>
        <dbReference type="ARBA" id="ARBA00022448"/>
    </source>
</evidence>
<evidence type="ECO:0000256" key="5">
    <source>
        <dbReference type="ARBA" id="ARBA00022692"/>
    </source>
</evidence>
<dbReference type="AlphaFoldDB" id="A0A3G6J9W1"/>
<evidence type="ECO:0000259" key="9">
    <source>
        <dbReference type="Pfam" id="PF01061"/>
    </source>
</evidence>
<dbReference type="Pfam" id="PF01061">
    <property type="entry name" value="ABC2_membrane"/>
    <property type="match status" value="1"/>
</dbReference>
<dbReference type="Proteomes" id="UP000269019">
    <property type="component" value="Chromosome"/>
</dbReference>
<keyword evidence="3" id="KW-0813">Transport</keyword>
<dbReference type="EMBL" id="CP033896">
    <property type="protein sequence ID" value="AZA13240.1"/>
    <property type="molecule type" value="Genomic_DNA"/>
</dbReference>
<feature type="transmembrane region" description="Helical" evidence="8">
    <location>
        <begin position="262"/>
        <end position="283"/>
    </location>
</feature>
<evidence type="ECO:0000256" key="1">
    <source>
        <dbReference type="ARBA" id="ARBA00004429"/>
    </source>
</evidence>